<dbReference type="Proteomes" id="UP000015520">
    <property type="component" value="Unassembled WGS sequence"/>
</dbReference>
<evidence type="ECO:0000313" key="2">
    <source>
        <dbReference type="Proteomes" id="UP000015520"/>
    </source>
</evidence>
<dbReference type="NCBIfam" id="TIGR02532">
    <property type="entry name" value="IV_pilin_GFxxxE"/>
    <property type="match status" value="1"/>
</dbReference>
<dbReference type="InterPro" id="IPR045584">
    <property type="entry name" value="Pilin-like"/>
</dbReference>
<name>T0JGJ9_9BACT</name>
<dbReference type="EMBL" id="AUPZ01000004">
    <property type="protein sequence ID" value="EQB40190.1"/>
    <property type="molecule type" value="Genomic_DNA"/>
</dbReference>
<dbReference type="AlphaFoldDB" id="T0JGJ9"/>
<evidence type="ECO:0008006" key="3">
    <source>
        <dbReference type="Google" id="ProtNLM"/>
    </source>
</evidence>
<reference evidence="1 2" key="1">
    <citation type="submission" date="2013-07" db="EMBL/GenBank/DDBJ databases">
        <title>Sulfurimonas hongkongensis AST-10 Genome Sequencing.</title>
        <authorList>
            <person name="Cai L."/>
            <person name="Zhang T."/>
        </authorList>
    </citation>
    <scope>NUCLEOTIDE SEQUENCE [LARGE SCALE GENOMIC DNA]</scope>
    <source>
        <strain evidence="1 2">AST-10</strain>
    </source>
</reference>
<dbReference type="SUPFAM" id="SSF54523">
    <property type="entry name" value="Pili subunits"/>
    <property type="match status" value="1"/>
</dbReference>
<dbReference type="RefSeq" id="WP_021287066.1">
    <property type="nucleotide sequence ID" value="NZ_AUPZ01000004.1"/>
</dbReference>
<dbReference type="eggNOG" id="COG2165">
    <property type="taxonomic scope" value="Bacteria"/>
</dbReference>
<organism evidence="1 2">
    <name type="scientific">Sulfurimonas hongkongensis</name>
    <dbReference type="NCBI Taxonomy" id="1172190"/>
    <lineage>
        <taxon>Bacteria</taxon>
        <taxon>Pseudomonadati</taxon>
        <taxon>Campylobacterota</taxon>
        <taxon>Epsilonproteobacteria</taxon>
        <taxon>Campylobacterales</taxon>
        <taxon>Sulfurimonadaceae</taxon>
        <taxon>Sulfurimonas</taxon>
    </lineage>
</organism>
<dbReference type="InterPro" id="IPR012902">
    <property type="entry name" value="N_methyl_site"/>
</dbReference>
<proteinExistence type="predicted"/>
<dbReference type="OrthoDB" id="5363195at2"/>
<protein>
    <recommendedName>
        <fullName evidence="3">N-terminal methylation</fullName>
    </recommendedName>
</protein>
<dbReference type="STRING" id="1172190.M947_03975"/>
<gene>
    <name evidence="1" type="ORF">M947_03975</name>
</gene>
<dbReference type="Gene3D" id="3.30.700.10">
    <property type="entry name" value="Glycoprotein, Type 4 Pilin"/>
    <property type="match status" value="1"/>
</dbReference>
<accession>T0JGJ9</accession>
<sequence>MKKAFTMMELIFVLIVIGILAAVILPEMKSNKLREAAIQVVSHIRYTQHLAMVDDKFDVNDADWYKKRWQIQFNKTIEGEDIWAYTIYSDETLSDNANAINEIARDPQNSNQYMSGGASGFILLGDIRRNKKMALQETYDITNVSFSNCGSTARRITFDHIGRPLFGNPNSANSIYERVITDTCNIRLTHSSGDIVNIAIEPETGYAHIL</sequence>
<dbReference type="PATRIC" id="fig|1172190.3.peg.771"/>
<comment type="caution">
    <text evidence="1">The sequence shown here is derived from an EMBL/GenBank/DDBJ whole genome shotgun (WGS) entry which is preliminary data.</text>
</comment>
<evidence type="ECO:0000313" key="1">
    <source>
        <dbReference type="EMBL" id="EQB40190.1"/>
    </source>
</evidence>
<keyword evidence="2" id="KW-1185">Reference proteome</keyword>